<proteinExistence type="predicted"/>
<sequence>MGATIPAFPMATAPILNPVPVARPLAFSNLNLNVPAAIPAGFATGADVQTYNVQGLGRQVITNTPQITEVRPQLKITEKIVDVPVPKPVYETKQVTPIHHQYVAEPYTVEQPYIVPQPYAVPTPVNVPVAVPQRVHVQHNVIARPAITYASSAPTVAAVHQVAASPAVQTLSAAVPYSAGVQHVATFPAVYNIAAAPALTHAVVQRVEVDDD</sequence>
<keyword evidence="2" id="KW-1185">Reference proteome</keyword>
<evidence type="ECO:0000313" key="2">
    <source>
        <dbReference type="Proteomes" id="UP001381693"/>
    </source>
</evidence>
<evidence type="ECO:0000313" key="1">
    <source>
        <dbReference type="EMBL" id="KAK7083886.1"/>
    </source>
</evidence>
<dbReference type="Proteomes" id="UP001381693">
    <property type="component" value="Unassembled WGS sequence"/>
</dbReference>
<protein>
    <submittedName>
        <fullName evidence="1">Uncharacterized protein</fullName>
    </submittedName>
</protein>
<organism evidence="1 2">
    <name type="scientific">Halocaridina rubra</name>
    <name type="common">Hawaiian red shrimp</name>
    <dbReference type="NCBI Taxonomy" id="373956"/>
    <lineage>
        <taxon>Eukaryota</taxon>
        <taxon>Metazoa</taxon>
        <taxon>Ecdysozoa</taxon>
        <taxon>Arthropoda</taxon>
        <taxon>Crustacea</taxon>
        <taxon>Multicrustacea</taxon>
        <taxon>Malacostraca</taxon>
        <taxon>Eumalacostraca</taxon>
        <taxon>Eucarida</taxon>
        <taxon>Decapoda</taxon>
        <taxon>Pleocyemata</taxon>
        <taxon>Caridea</taxon>
        <taxon>Atyoidea</taxon>
        <taxon>Atyidae</taxon>
        <taxon>Halocaridina</taxon>
    </lineage>
</organism>
<accession>A0AAN9A7P5</accession>
<reference evidence="1 2" key="1">
    <citation type="submission" date="2023-11" db="EMBL/GenBank/DDBJ databases">
        <title>Halocaridina rubra genome assembly.</title>
        <authorList>
            <person name="Smith C."/>
        </authorList>
    </citation>
    <scope>NUCLEOTIDE SEQUENCE [LARGE SCALE GENOMIC DNA]</scope>
    <source>
        <strain evidence="1">EP-1</strain>
        <tissue evidence="1">Whole</tissue>
    </source>
</reference>
<comment type="caution">
    <text evidence="1">The sequence shown here is derived from an EMBL/GenBank/DDBJ whole genome shotgun (WGS) entry which is preliminary data.</text>
</comment>
<gene>
    <name evidence="1" type="ORF">SK128_001090</name>
</gene>
<dbReference type="AlphaFoldDB" id="A0AAN9A7P5"/>
<name>A0AAN9A7P5_HALRR</name>
<dbReference type="EMBL" id="JAXCGZ010002448">
    <property type="protein sequence ID" value="KAK7083886.1"/>
    <property type="molecule type" value="Genomic_DNA"/>
</dbReference>